<evidence type="ECO:0000313" key="12">
    <source>
        <dbReference type="EMBL" id="ADH86370.1"/>
    </source>
</evidence>
<organism evidence="12 13">
    <name type="scientific">Desulfurivibrio alkaliphilus (strain DSM 19089 / UNIQEM U267 / AHT2)</name>
    <dbReference type="NCBI Taxonomy" id="589865"/>
    <lineage>
        <taxon>Bacteria</taxon>
        <taxon>Pseudomonadati</taxon>
        <taxon>Thermodesulfobacteriota</taxon>
        <taxon>Desulfobulbia</taxon>
        <taxon>Desulfobulbales</taxon>
        <taxon>Desulfobulbaceae</taxon>
        <taxon>Desulfurivibrio</taxon>
    </lineage>
</organism>
<keyword evidence="2 10" id="KW-0732">Signal</keyword>
<sequence length="365" mass="38197">MRIAGALQVLLCCSLLLAWPGQGVQAGQVLTTIHKASPGAAAVAQGSNGSVSSAPTSSRVVLCPDDVELVKSPPGGGGRAGLNRDAALLEQRITARSAVVVDPTTGRLLFALNPDQPRQPASTIKIVTALIAMQSLRDQELVSTSARAARMPRSKIYLQAGRSYRAGDLINATLLSSANDASVALAERIAGSEAAFARLMTSKARAMGATNTVIHNSNGLTARGQQSTARDLAIILHRSMQNPEFARRLGTTSASTNFGQTLRTNNRALWQINGAEGGKTGFTRAARQTYVGKFKRGNQELIVALMGSDTMWEDVGQLVEYGFRQLRDGTMVAAAPVDAAFTQRGPAGGSVASLTILSNAAKSGL</sequence>
<dbReference type="OrthoDB" id="5291989at2"/>
<feature type="active site" evidence="7">
    <location>
        <position position="125"/>
    </location>
</feature>
<feature type="binding site" evidence="8">
    <location>
        <position position="279"/>
    </location>
    <ligand>
        <name>substrate</name>
    </ligand>
</feature>
<dbReference type="HOGENOM" id="CLU_758039_0_0_7"/>
<dbReference type="PRINTS" id="PR00725">
    <property type="entry name" value="DADACBPTASE1"/>
</dbReference>
<dbReference type="eggNOG" id="COG1686">
    <property type="taxonomic scope" value="Bacteria"/>
</dbReference>
<evidence type="ECO:0000256" key="4">
    <source>
        <dbReference type="ARBA" id="ARBA00022960"/>
    </source>
</evidence>
<dbReference type="STRING" id="589865.DaAHT2_1678"/>
<dbReference type="InterPro" id="IPR001967">
    <property type="entry name" value="Peptidase_S11_N"/>
</dbReference>
<feature type="active site" description="Acyl-ester intermediate" evidence="7">
    <location>
        <position position="122"/>
    </location>
</feature>
<feature type="chain" id="PRO_5003091585" evidence="10">
    <location>
        <begin position="19"/>
        <end position="365"/>
    </location>
</feature>
<evidence type="ECO:0000256" key="7">
    <source>
        <dbReference type="PIRSR" id="PIRSR618044-1"/>
    </source>
</evidence>
<dbReference type="GO" id="GO:0006508">
    <property type="term" value="P:proteolysis"/>
    <property type="evidence" value="ECO:0007669"/>
    <property type="project" value="InterPro"/>
</dbReference>
<evidence type="ECO:0000256" key="10">
    <source>
        <dbReference type="SAM" id="SignalP"/>
    </source>
</evidence>
<dbReference type="RefSeq" id="WP_013163896.1">
    <property type="nucleotide sequence ID" value="NC_014216.1"/>
</dbReference>
<reference evidence="13" key="1">
    <citation type="submission" date="2010-02" db="EMBL/GenBank/DDBJ databases">
        <title>Complete sequence of Desulfurivibrio alkaliphilus AHT2.</title>
        <authorList>
            <consortium name="US DOE Joint Genome Institute"/>
            <person name="Pitluck S."/>
            <person name="Chertkov O."/>
            <person name="Detter J.C."/>
            <person name="Han C."/>
            <person name="Tapia R."/>
            <person name="Larimer F."/>
            <person name="Land M."/>
            <person name="Hauser L."/>
            <person name="Kyrpides N."/>
            <person name="Mikhailova N."/>
            <person name="Sorokin D.Y."/>
            <person name="Muyzer G."/>
            <person name="Woyke T."/>
        </authorList>
    </citation>
    <scope>NUCLEOTIDE SEQUENCE [LARGE SCALE GENOMIC DNA]</scope>
    <source>
        <strain evidence="13">DSM 19089 / UNIQEM U267 / AHT2</strain>
    </source>
</reference>
<name>D6Z495_DESAT</name>
<dbReference type="Pfam" id="PF00768">
    <property type="entry name" value="Peptidase_S11"/>
    <property type="match status" value="1"/>
</dbReference>
<dbReference type="KEGG" id="dak:DaAHT2_1678"/>
<dbReference type="EMBL" id="CP001940">
    <property type="protein sequence ID" value="ADH86370.1"/>
    <property type="molecule type" value="Genomic_DNA"/>
</dbReference>
<evidence type="ECO:0000256" key="6">
    <source>
        <dbReference type="ARBA" id="ARBA00023316"/>
    </source>
</evidence>
<keyword evidence="3" id="KW-0378">Hydrolase</keyword>
<keyword evidence="12" id="KW-0645">Protease</keyword>
<keyword evidence="6" id="KW-0961">Cell wall biogenesis/degradation</keyword>
<evidence type="ECO:0000259" key="11">
    <source>
        <dbReference type="Pfam" id="PF00768"/>
    </source>
</evidence>
<dbReference type="GO" id="GO:0009002">
    <property type="term" value="F:serine-type D-Ala-D-Ala carboxypeptidase activity"/>
    <property type="evidence" value="ECO:0007669"/>
    <property type="project" value="InterPro"/>
</dbReference>
<evidence type="ECO:0000256" key="2">
    <source>
        <dbReference type="ARBA" id="ARBA00022729"/>
    </source>
</evidence>
<feature type="signal peptide" evidence="10">
    <location>
        <begin position="1"/>
        <end position="18"/>
    </location>
</feature>
<dbReference type="FunCoup" id="D6Z495">
    <property type="interactions" value="388"/>
</dbReference>
<feature type="domain" description="Peptidase S11 D-alanyl-D-alanine carboxypeptidase A N-terminal" evidence="11">
    <location>
        <begin position="91"/>
        <end position="309"/>
    </location>
</feature>
<evidence type="ECO:0000256" key="5">
    <source>
        <dbReference type="ARBA" id="ARBA00022984"/>
    </source>
</evidence>
<keyword evidence="4" id="KW-0133">Cell shape</keyword>
<dbReference type="InParanoid" id="D6Z495"/>
<evidence type="ECO:0000256" key="1">
    <source>
        <dbReference type="ARBA" id="ARBA00007164"/>
    </source>
</evidence>
<evidence type="ECO:0000256" key="3">
    <source>
        <dbReference type="ARBA" id="ARBA00022801"/>
    </source>
</evidence>
<keyword evidence="13" id="KW-1185">Reference proteome</keyword>
<evidence type="ECO:0000256" key="9">
    <source>
        <dbReference type="RuleBase" id="RU004016"/>
    </source>
</evidence>
<dbReference type="InterPro" id="IPR012338">
    <property type="entry name" value="Beta-lactam/transpept-like"/>
</dbReference>
<dbReference type="Gene3D" id="3.40.710.10">
    <property type="entry name" value="DD-peptidase/beta-lactamase superfamily"/>
    <property type="match status" value="1"/>
</dbReference>
<dbReference type="InterPro" id="IPR018044">
    <property type="entry name" value="Peptidase_S11"/>
</dbReference>
<dbReference type="GO" id="GO:0008360">
    <property type="term" value="P:regulation of cell shape"/>
    <property type="evidence" value="ECO:0007669"/>
    <property type="project" value="UniProtKB-KW"/>
</dbReference>
<keyword evidence="5" id="KW-0573">Peptidoglycan synthesis</keyword>
<dbReference type="SUPFAM" id="SSF56601">
    <property type="entry name" value="beta-lactamase/transpeptidase-like"/>
    <property type="match status" value="1"/>
</dbReference>
<dbReference type="PANTHER" id="PTHR21581">
    <property type="entry name" value="D-ALANYL-D-ALANINE CARBOXYPEPTIDASE"/>
    <property type="match status" value="1"/>
</dbReference>
<feature type="active site" evidence="7">
    <location>
        <position position="177"/>
    </location>
</feature>
<dbReference type="GO" id="GO:0071555">
    <property type="term" value="P:cell wall organization"/>
    <property type="evidence" value="ECO:0007669"/>
    <property type="project" value="UniProtKB-KW"/>
</dbReference>
<evidence type="ECO:0000256" key="8">
    <source>
        <dbReference type="PIRSR" id="PIRSR618044-2"/>
    </source>
</evidence>
<dbReference type="Proteomes" id="UP000001508">
    <property type="component" value="Chromosome"/>
</dbReference>
<proteinExistence type="inferred from homology"/>
<evidence type="ECO:0000313" key="13">
    <source>
        <dbReference type="Proteomes" id="UP000001508"/>
    </source>
</evidence>
<dbReference type="AlphaFoldDB" id="D6Z495"/>
<keyword evidence="12" id="KW-0121">Carboxypeptidase</keyword>
<dbReference type="GO" id="GO:0009252">
    <property type="term" value="P:peptidoglycan biosynthetic process"/>
    <property type="evidence" value="ECO:0007669"/>
    <property type="project" value="UniProtKB-KW"/>
</dbReference>
<gene>
    <name evidence="12" type="ordered locus">DaAHT2_1678</name>
</gene>
<comment type="similarity">
    <text evidence="1 9">Belongs to the peptidase S11 family.</text>
</comment>
<protein>
    <submittedName>
        <fullName evidence="12">Peptidase S11 D-alanyl-D-alanine carboxypeptidase 1</fullName>
    </submittedName>
</protein>
<dbReference type="PANTHER" id="PTHR21581:SF6">
    <property type="entry name" value="TRAFFICKING PROTEIN PARTICLE COMPLEX SUBUNIT 12"/>
    <property type="match status" value="1"/>
</dbReference>
<accession>D6Z495</accession>